<keyword evidence="3" id="KW-1185">Reference proteome</keyword>
<gene>
    <name evidence="2" type="ORF">HaLaN_32038</name>
</gene>
<feature type="non-terminal residue" evidence="2">
    <location>
        <position position="126"/>
    </location>
</feature>
<protein>
    <submittedName>
        <fullName evidence="2">Uncharacterized protein</fullName>
    </submittedName>
</protein>
<evidence type="ECO:0000313" key="3">
    <source>
        <dbReference type="Proteomes" id="UP000485058"/>
    </source>
</evidence>
<proteinExistence type="predicted"/>
<accession>A0A6A0AL53</accession>
<evidence type="ECO:0000313" key="2">
    <source>
        <dbReference type="EMBL" id="GFH32764.1"/>
    </source>
</evidence>
<comment type="caution">
    <text evidence="2">The sequence shown here is derived from an EMBL/GenBank/DDBJ whole genome shotgun (WGS) entry which is preliminary data.</text>
</comment>
<dbReference type="EMBL" id="BLLF01007092">
    <property type="protein sequence ID" value="GFH32764.1"/>
    <property type="molecule type" value="Genomic_DNA"/>
</dbReference>
<feature type="compositionally biased region" description="Basic and acidic residues" evidence="1">
    <location>
        <begin position="42"/>
        <end position="51"/>
    </location>
</feature>
<dbReference type="Proteomes" id="UP000485058">
    <property type="component" value="Unassembled WGS sequence"/>
</dbReference>
<feature type="region of interest" description="Disordered" evidence="1">
    <location>
        <begin position="42"/>
        <end position="84"/>
    </location>
</feature>
<name>A0A6A0AL53_HAELA</name>
<organism evidence="2 3">
    <name type="scientific">Haematococcus lacustris</name>
    <name type="common">Green alga</name>
    <name type="synonym">Haematococcus pluvialis</name>
    <dbReference type="NCBI Taxonomy" id="44745"/>
    <lineage>
        <taxon>Eukaryota</taxon>
        <taxon>Viridiplantae</taxon>
        <taxon>Chlorophyta</taxon>
        <taxon>core chlorophytes</taxon>
        <taxon>Chlorophyceae</taxon>
        <taxon>CS clade</taxon>
        <taxon>Chlamydomonadales</taxon>
        <taxon>Haematococcaceae</taxon>
        <taxon>Haematococcus</taxon>
    </lineage>
</organism>
<sequence>MPDLGLVMATITSSKGLANVGVVAKHLQNMRHEMEQRKLELMGPKWNRDEATTTIKTKKPRAKASSSSNTPLCPCPCPAATGHPQEPLEEVRDLLHTLMCPYWWQQQGEGPQAAQFSQVLKKWHPW</sequence>
<dbReference type="AlphaFoldDB" id="A0A6A0AL53"/>
<evidence type="ECO:0000256" key="1">
    <source>
        <dbReference type="SAM" id="MobiDB-lite"/>
    </source>
</evidence>
<feature type="non-terminal residue" evidence="2">
    <location>
        <position position="1"/>
    </location>
</feature>
<reference evidence="2 3" key="1">
    <citation type="submission" date="2020-02" db="EMBL/GenBank/DDBJ databases">
        <title>Draft genome sequence of Haematococcus lacustris strain NIES-144.</title>
        <authorList>
            <person name="Morimoto D."/>
            <person name="Nakagawa S."/>
            <person name="Yoshida T."/>
            <person name="Sawayama S."/>
        </authorList>
    </citation>
    <scope>NUCLEOTIDE SEQUENCE [LARGE SCALE GENOMIC DNA]</scope>
    <source>
        <strain evidence="2 3">NIES-144</strain>
    </source>
</reference>